<protein>
    <submittedName>
        <fullName evidence="2">3-oxoacyl-ACP reductase</fullName>
    </submittedName>
</protein>
<dbReference type="PANTHER" id="PTHR42760">
    <property type="entry name" value="SHORT-CHAIN DEHYDROGENASES/REDUCTASES FAMILY MEMBER"/>
    <property type="match status" value="1"/>
</dbReference>
<dbReference type="PANTHER" id="PTHR42760:SF40">
    <property type="entry name" value="3-OXOACYL-[ACYL-CARRIER-PROTEIN] REDUCTASE, CHLOROPLASTIC"/>
    <property type="match status" value="1"/>
</dbReference>
<accession>A0A097EGZ3</accession>
<dbReference type="Proteomes" id="UP000033200">
    <property type="component" value="Chromosome"/>
</dbReference>
<dbReference type="CDD" id="cd05233">
    <property type="entry name" value="SDR_c"/>
    <property type="match status" value="1"/>
</dbReference>
<dbReference type="RefSeq" id="WP_038663013.1">
    <property type="nucleotide sequence ID" value="NZ_CP009571.1"/>
</dbReference>
<name>A0A097EGZ3_9SPHN</name>
<gene>
    <name evidence="2" type="ORF">MC45_11035</name>
</gene>
<dbReference type="PRINTS" id="PR00081">
    <property type="entry name" value="GDHRDH"/>
</dbReference>
<dbReference type="SUPFAM" id="SSF51735">
    <property type="entry name" value="NAD(P)-binding Rossmann-fold domains"/>
    <property type="match status" value="1"/>
</dbReference>
<dbReference type="GO" id="GO:0016616">
    <property type="term" value="F:oxidoreductase activity, acting on the CH-OH group of donors, NAD or NADP as acceptor"/>
    <property type="evidence" value="ECO:0007669"/>
    <property type="project" value="TreeGrafter"/>
</dbReference>
<evidence type="ECO:0000256" key="1">
    <source>
        <dbReference type="ARBA" id="ARBA00006484"/>
    </source>
</evidence>
<comment type="similarity">
    <text evidence="1">Belongs to the short-chain dehydrogenases/reductases (SDR) family.</text>
</comment>
<sequence>MAILLTGSSRGIGAAILDTLTATGVQVIGHGTRSGIAADFADPAAPRALWDAALAQSGGTIDVLVNNAGVFEANPLDRDDDAWVADWERTLRINLTAAAELCRLAVRHWQQAGTGGRIVNIASRAAYRGDSPAHWHYAAAKAGMVAMTKTIARGYAKEGILAFAICPGFTMTGMADDYLASRGGDKLLADIPLGRVADPQEVAAVARFCALEAPASMTGAVLDVNGASYVR</sequence>
<proteinExistence type="inferred from homology"/>
<evidence type="ECO:0000313" key="3">
    <source>
        <dbReference type="Proteomes" id="UP000033200"/>
    </source>
</evidence>
<dbReference type="KEGG" id="stax:MC45_11035"/>
<keyword evidence="3" id="KW-1185">Reference proteome</keyword>
<dbReference type="eggNOG" id="COG1028">
    <property type="taxonomic scope" value="Bacteria"/>
</dbReference>
<dbReference type="PRINTS" id="PR00080">
    <property type="entry name" value="SDRFAMILY"/>
</dbReference>
<dbReference type="Pfam" id="PF13561">
    <property type="entry name" value="adh_short_C2"/>
    <property type="match status" value="1"/>
</dbReference>
<reference evidence="2 3" key="1">
    <citation type="submission" date="2014-09" db="EMBL/GenBank/DDBJ databases">
        <title>Using Illumina technology Improving SMRT sequencing Genome Assembly by RASTools.</title>
        <authorList>
            <person name="Zhou Y."/>
            <person name="Ma T."/>
            <person name="Liu T."/>
        </authorList>
    </citation>
    <scope>NUCLEOTIDE SEQUENCE [LARGE SCALE GENOMIC DNA]</scope>
    <source>
        <strain evidence="2 3">ATCC 55669</strain>
    </source>
</reference>
<dbReference type="EMBL" id="CP009571">
    <property type="protein sequence ID" value="AIT06818.1"/>
    <property type="molecule type" value="Genomic_DNA"/>
</dbReference>
<dbReference type="HOGENOM" id="CLU_010194_1_3_5"/>
<dbReference type="Gene3D" id="3.40.50.720">
    <property type="entry name" value="NAD(P)-binding Rossmann-like Domain"/>
    <property type="match status" value="1"/>
</dbReference>
<dbReference type="InterPro" id="IPR002347">
    <property type="entry name" value="SDR_fam"/>
</dbReference>
<dbReference type="STRING" id="1549858.MC45_11035"/>
<dbReference type="GO" id="GO:0030497">
    <property type="term" value="P:fatty acid elongation"/>
    <property type="evidence" value="ECO:0007669"/>
    <property type="project" value="TreeGrafter"/>
</dbReference>
<dbReference type="AlphaFoldDB" id="A0A097EGZ3"/>
<evidence type="ECO:0000313" key="2">
    <source>
        <dbReference type="EMBL" id="AIT06818.1"/>
    </source>
</evidence>
<organism evidence="2 3">
    <name type="scientific">Sphingomonas taxi</name>
    <dbReference type="NCBI Taxonomy" id="1549858"/>
    <lineage>
        <taxon>Bacteria</taxon>
        <taxon>Pseudomonadati</taxon>
        <taxon>Pseudomonadota</taxon>
        <taxon>Alphaproteobacteria</taxon>
        <taxon>Sphingomonadales</taxon>
        <taxon>Sphingomonadaceae</taxon>
        <taxon>Sphingomonas</taxon>
    </lineage>
</organism>
<dbReference type="InterPro" id="IPR036291">
    <property type="entry name" value="NAD(P)-bd_dom_sf"/>
</dbReference>